<reference evidence="1" key="1">
    <citation type="submission" date="2021-03" db="EMBL/GenBank/DDBJ databases">
        <title>Genomic Encyclopedia of Type Strains, Phase IV (KMG-IV): sequencing the most valuable type-strain genomes for metagenomic binning, comparative biology and taxonomic classification.</title>
        <authorList>
            <person name="Goeker M."/>
        </authorList>
    </citation>
    <scope>NUCLEOTIDE SEQUENCE</scope>
    <source>
        <strain evidence="1">DSM 18131</strain>
    </source>
</reference>
<name>A0ACC5T2A4_ENSAD</name>
<dbReference type="Proteomes" id="UP000823773">
    <property type="component" value="Unassembled WGS sequence"/>
</dbReference>
<dbReference type="EMBL" id="JAGGJR010000010">
    <property type="protein sequence ID" value="MBP1875247.1"/>
    <property type="molecule type" value="Genomic_DNA"/>
</dbReference>
<keyword evidence="1" id="KW-0808">Transferase</keyword>
<evidence type="ECO:0000313" key="1">
    <source>
        <dbReference type="EMBL" id="MBP1875247.1"/>
    </source>
</evidence>
<keyword evidence="1" id="KW-0489">Methyltransferase</keyword>
<comment type="caution">
    <text evidence="1">The sequence shown here is derived from an EMBL/GenBank/DDBJ whole genome shotgun (WGS) entry which is preliminary data.</text>
</comment>
<sequence>MGAWQVSIIDHIDGKAFERIETVPCLLCGRSHPSRVIRARFGMTAMVAECIDCRLAYQTPRPSQEACIAYMDWRWSSAGGYVTDNAQKRDVACSQMAIVSALHPSRGHLLDFGAGSGTFVKAALDAGWQAAGVEHSPVAVQKASDYYGVNLSMDIPDGSFDVITLWDVVEHLKDPLPLLARLNGCLNPGGTLIVETGNYESWMRIAQGDQWGLYLLDHHYYFSPASLEETLRRAGFADFQLLPAKSIRPRWRGLLRRPLKAVRSWRIWKEARRTWPDHAGMHEMIAAAKRPS</sequence>
<evidence type="ECO:0000313" key="2">
    <source>
        <dbReference type="Proteomes" id="UP000823773"/>
    </source>
</evidence>
<proteinExistence type="predicted"/>
<organism evidence="1 2">
    <name type="scientific">Ensifer adhaerens</name>
    <name type="common">Sinorhizobium morelense</name>
    <dbReference type="NCBI Taxonomy" id="106592"/>
    <lineage>
        <taxon>Bacteria</taxon>
        <taxon>Pseudomonadati</taxon>
        <taxon>Pseudomonadota</taxon>
        <taxon>Alphaproteobacteria</taxon>
        <taxon>Hyphomicrobiales</taxon>
        <taxon>Rhizobiaceae</taxon>
        <taxon>Sinorhizobium/Ensifer group</taxon>
        <taxon>Ensifer</taxon>
    </lineage>
</organism>
<protein>
    <submittedName>
        <fullName evidence="1">SAM-dependent methyltransferase</fullName>
    </submittedName>
</protein>
<keyword evidence="2" id="KW-1185">Reference proteome</keyword>
<gene>
    <name evidence="1" type="ORF">J2Z19_004983</name>
</gene>
<accession>A0ACC5T2A4</accession>